<organism evidence="2 3">
    <name type="scientific">Anaeramoeba flamelloides</name>
    <dbReference type="NCBI Taxonomy" id="1746091"/>
    <lineage>
        <taxon>Eukaryota</taxon>
        <taxon>Metamonada</taxon>
        <taxon>Anaeramoebidae</taxon>
        <taxon>Anaeramoeba</taxon>
    </lineage>
</organism>
<dbReference type="SUPFAM" id="SSF49899">
    <property type="entry name" value="Concanavalin A-like lectins/glucanases"/>
    <property type="match status" value="1"/>
</dbReference>
<dbReference type="EMBL" id="JAOAOG010000333">
    <property type="protein sequence ID" value="KAJ6227728.1"/>
    <property type="molecule type" value="Genomic_DNA"/>
</dbReference>
<protein>
    <submittedName>
        <fullName evidence="2">Spry domain-containing socs box protein</fullName>
    </submittedName>
</protein>
<gene>
    <name evidence="2" type="ORF">M0813_09631</name>
</gene>
<dbReference type="CDD" id="cd11709">
    <property type="entry name" value="SPRY"/>
    <property type="match status" value="1"/>
</dbReference>
<dbReference type="InterPro" id="IPR003877">
    <property type="entry name" value="SPRY_dom"/>
</dbReference>
<dbReference type="Pfam" id="PF00622">
    <property type="entry name" value="SPRY"/>
    <property type="match status" value="1"/>
</dbReference>
<dbReference type="InterPro" id="IPR013320">
    <property type="entry name" value="ConA-like_dom_sf"/>
</dbReference>
<reference evidence="2" key="1">
    <citation type="submission" date="2022-08" db="EMBL/GenBank/DDBJ databases">
        <title>Novel sulfate-reducing endosymbionts in the free-living metamonad Anaeramoeba.</title>
        <authorList>
            <person name="Jerlstrom-Hultqvist J."/>
            <person name="Cepicka I."/>
            <person name="Gallot-Lavallee L."/>
            <person name="Salas-Leiva D."/>
            <person name="Curtis B.A."/>
            <person name="Zahonova K."/>
            <person name="Pipaliya S."/>
            <person name="Dacks J."/>
            <person name="Roger A.J."/>
        </authorList>
    </citation>
    <scope>NUCLEOTIDE SEQUENCE</scope>
    <source>
        <strain evidence="2">Schooner1</strain>
    </source>
</reference>
<evidence type="ECO:0000313" key="3">
    <source>
        <dbReference type="Proteomes" id="UP001150062"/>
    </source>
</evidence>
<name>A0ABQ8X4Y3_9EUKA</name>
<feature type="domain" description="SPRY" evidence="1">
    <location>
        <begin position="252"/>
        <end position="353"/>
    </location>
</feature>
<dbReference type="InterPro" id="IPR043136">
    <property type="entry name" value="B30.2/SPRY_sf"/>
</dbReference>
<dbReference type="Gene3D" id="2.60.120.920">
    <property type="match status" value="1"/>
</dbReference>
<evidence type="ECO:0000313" key="2">
    <source>
        <dbReference type="EMBL" id="KAJ6227728.1"/>
    </source>
</evidence>
<accession>A0ABQ8X4Y3</accession>
<proteinExistence type="predicted"/>
<sequence>MFEEKTELTYPIEIKSVIPSNEYFISSFEFLVERHTFYLILTKKDEKAFLRLFSLSHSLLFTSSSKLPIKSFGDLSFLAQQLKRDLDLNKIENGTAQVTTQVGIGQKLIFDNQKMGFNENLLFQLLFLKKNQKNLIDRIIKLEYEGEQTKKVNENLLMRITKLEQQLQLFTSNKEKHRPLQETNTNKIDIQGIDKDSLNSTKYHYENKILTRIKGTDWFSTKFKTLLAMNGSIYKKKIQILKTRFDPKFSYGSIMFGVVSANYRGDVAFESHKSWLFYLNALRPKHRLLHNKSYYQNYGVQIKPGDYVEITLDTNAHTLSLKVNEENFGVAFNNIDIDVVLVVDMLNSGNQIKIC</sequence>
<evidence type="ECO:0000259" key="1">
    <source>
        <dbReference type="Pfam" id="PF00622"/>
    </source>
</evidence>
<comment type="caution">
    <text evidence="2">The sequence shown here is derived from an EMBL/GenBank/DDBJ whole genome shotgun (WGS) entry which is preliminary data.</text>
</comment>
<dbReference type="Proteomes" id="UP001150062">
    <property type="component" value="Unassembled WGS sequence"/>
</dbReference>
<keyword evidence="3" id="KW-1185">Reference proteome</keyword>